<dbReference type="RefSeq" id="WP_185112827.1">
    <property type="nucleotide sequence ID" value="NZ_BAAAXY010000038.1"/>
</dbReference>
<dbReference type="AlphaFoldDB" id="A0A7X0P8Y9"/>
<proteinExistence type="predicted"/>
<dbReference type="Proteomes" id="UP000565579">
    <property type="component" value="Unassembled WGS sequence"/>
</dbReference>
<sequence>MPNGILRWEDPAPVRTRTNKEYEPVAAELQARPNEWAVIAENPDTPEGRRDANRLFNAVKNGYRGWNNDDGGTFEATTRTVTKNGGAKVILVHVQYVPASS</sequence>
<name>A0A7X0P8Y9_9ACTN</name>
<evidence type="ECO:0000313" key="2">
    <source>
        <dbReference type="Proteomes" id="UP000565579"/>
    </source>
</evidence>
<reference evidence="1 2" key="1">
    <citation type="submission" date="2020-08" db="EMBL/GenBank/DDBJ databases">
        <title>Sequencing the genomes of 1000 actinobacteria strains.</title>
        <authorList>
            <person name="Klenk H.-P."/>
        </authorList>
    </citation>
    <scope>NUCLEOTIDE SEQUENCE [LARGE SCALE GENOMIC DNA]</scope>
    <source>
        <strain evidence="1 2">DSM 43768</strain>
    </source>
</reference>
<protein>
    <submittedName>
        <fullName evidence="1">Uncharacterized protein</fullName>
    </submittedName>
</protein>
<gene>
    <name evidence="1" type="ORF">HD593_012131</name>
</gene>
<comment type="caution">
    <text evidence="1">The sequence shown here is derived from an EMBL/GenBank/DDBJ whole genome shotgun (WGS) entry which is preliminary data.</text>
</comment>
<keyword evidence="2" id="KW-1185">Reference proteome</keyword>
<dbReference type="EMBL" id="JACHMI010000002">
    <property type="protein sequence ID" value="MBB6557241.1"/>
    <property type="molecule type" value="Genomic_DNA"/>
</dbReference>
<evidence type="ECO:0000313" key="1">
    <source>
        <dbReference type="EMBL" id="MBB6557241.1"/>
    </source>
</evidence>
<accession>A0A7X0P8Y9</accession>
<organism evidence="1 2">
    <name type="scientific">Nonomuraea rubra</name>
    <dbReference type="NCBI Taxonomy" id="46180"/>
    <lineage>
        <taxon>Bacteria</taxon>
        <taxon>Bacillati</taxon>
        <taxon>Actinomycetota</taxon>
        <taxon>Actinomycetes</taxon>
        <taxon>Streptosporangiales</taxon>
        <taxon>Streptosporangiaceae</taxon>
        <taxon>Nonomuraea</taxon>
    </lineage>
</organism>